<evidence type="ECO:0000313" key="2">
    <source>
        <dbReference type="EMBL" id="ERK44173.1"/>
    </source>
</evidence>
<dbReference type="AlphaFoldDB" id="U2QS94"/>
<dbReference type="InterPro" id="IPR029058">
    <property type="entry name" value="AB_hydrolase_fold"/>
</dbReference>
<dbReference type="Pfam" id="PF00561">
    <property type="entry name" value="Abhydrolase_1"/>
    <property type="match status" value="1"/>
</dbReference>
<protein>
    <recommendedName>
        <fullName evidence="1">AB hydrolase-1 domain-containing protein</fullName>
    </recommendedName>
</protein>
<name>U2QS94_EUBRA</name>
<comment type="caution">
    <text evidence="2">The sequence shown here is derived from an EMBL/GenBank/DDBJ whole genome shotgun (WGS) entry which is preliminary data.</text>
</comment>
<gene>
    <name evidence="2" type="ORF">HMPREF0373_02067</name>
</gene>
<dbReference type="SUPFAM" id="SSF53474">
    <property type="entry name" value="alpha/beta-Hydrolases"/>
    <property type="match status" value="1"/>
</dbReference>
<dbReference type="GO" id="GO:0016020">
    <property type="term" value="C:membrane"/>
    <property type="evidence" value="ECO:0007669"/>
    <property type="project" value="TreeGrafter"/>
</dbReference>
<evidence type="ECO:0000313" key="3">
    <source>
        <dbReference type="Proteomes" id="UP000016608"/>
    </source>
</evidence>
<dbReference type="EMBL" id="AWVJ01000128">
    <property type="protein sequence ID" value="ERK44173.1"/>
    <property type="molecule type" value="Genomic_DNA"/>
</dbReference>
<evidence type="ECO:0000259" key="1">
    <source>
        <dbReference type="Pfam" id="PF00561"/>
    </source>
</evidence>
<feature type="domain" description="AB hydrolase-1" evidence="1">
    <location>
        <begin position="67"/>
        <end position="178"/>
    </location>
</feature>
<dbReference type="Gene3D" id="3.40.50.1820">
    <property type="entry name" value="alpha/beta hydrolase"/>
    <property type="match status" value="1"/>
</dbReference>
<dbReference type="PANTHER" id="PTHR43798:SF33">
    <property type="entry name" value="HYDROLASE, PUTATIVE (AFU_ORTHOLOGUE AFUA_2G14860)-RELATED"/>
    <property type="match status" value="1"/>
</dbReference>
<keyword evidence="3" id="KW-1185">Reference proteome</keyword>
<organism evidence="2 3">
    <name type="scientific">Eubacterium ramulus ATCC 29099</name>
    <dbReference type="NCBI Taxonomy" id="1256908"/>
    <lineage>
        <taxon>Bacteria</taxon>
        <taxon>Bacillati</taxon>
        <taxon>Bacillota</taxon>
        <taxon>Clostridia</taxon>
        <taxon>Eubacteriales</taxon>
        <taxon>Eubacteriaceae</taxon>
        <taxon>Eubacterium</taxon>
    </lineage>
</organism>
<sequence>MRIKKKIWMIIKWILFVIILIFLLGVVWNAICKKVDERKMQNAYGDSVQVNGKNMVVEIVGENHDGPPIILLPGLGEPSPILEFRPLASELSKKYEVITIEPFGYGLSDSTKRKRTIENIVEELHECVKNLGEEEYYLMGHSISGLYTLYWSQIYPDEIKGIIGIDPSVPKMTSKENNPFPISVQLLNQISAYTQKIANISGITRLLSMNDPKKVVYADFQYPYSEKEWEVFSMLTLDKGYNSTVMAEMKNLEKSMEAVENMKIPKEIPILQFVSKENCRTMPQWEQLHRDIIADKENGEVILLEGSHYLHFEQRSAIVQKTIQWIENR</sequence>
<dbReference type="PANTHER" id="PTHR43798">
    <property type="entry name" value="MONOACYLGLYCEROL LIPASE"/>
    <property type="match status" value="1"/>
</dbReference>
<accession>U2QS94</accession>
<dbReference type="InterPro" id="IPR000073">
    <property type="entry name" value="AB_hydrolase_1"/>
</dbReference>
<reference evidence="2 3" key="1">
    <citation type="submission" date="2013-06" db="EMBL/GenBank/DDBJ databases">
        <authorList>
            <person name="Weinstock G."/>
            <person name="Sodergren E."/>
            <person name="Lobos E.A."/>
            <person name="Fulton L."/>
            <person name="Fulton R."/>
            <person name="Courtney L."/>
            <person name="Fronick C."/>
            <person name="O'Laughlin M."/>
            <person name="Godfrey J."/>
            <person name="Wilson R.M."/>
            <person name="Miner T."/>
            <person name="Farmer C."/>
            <person name="Delehaunty K."/>
            <person name="Cordes M."/>
            <person name="Minx P."/>
            <person name="Tomlinson C."/>
            <person name="Chen J."/>
            <person name="Wollam A."/>
            <person name="Pepin K.H."/>
            <person name="Bhonagiri V."/>
            <person name="Zhang X."/>
            <person name="Warren W."/>
            <person name="Mitreva M."/>
            <person name="Mardis E.R."/>
            <person name="Wilson R.K."/>
        </authorList>
    </citation>
    <scope>NUCLEOTIDE SEQUENCE [LARGE SCALE GENOMIC DNA]</scope>
    <source>
        <strain evidence="2 3">ATCC 29099</strain>
    </source>
</reference>
<proteinExistence type="predicted"/>
<dbReference type="GeneID" id="42787897"/>
<dbReference type="PATRIC" id="fig|1256908.3.peg.1908"/>
<dbReference type="RefSeq" id="WP_021740602.1">
    <property type="nucleotide sequence ID" value="NZ_KI271187.1"/>
</dbReference>
<dbReference type="eggNOG" id="COG0596">
    <property type="taxonomic scope" value="Bacteria"/>
</dbReference>
<dbReference type="Proteomes" id="UP000016608">
    <property type="component" value="Unassembled WGS sequence"/>
</dbReference>
<dbReference type="InterPro" id="IPR050266">
    <property type="entry name" value="AB_hydrolase_sf"/>
</dbReference>
<dbReference type="HOGENOM" id="CLU_020336_9_2_9"/>